<keyword evidence="4" id="KW-1185">Reference proteome</keyword>
<dbReference type="AlphaFoldDB" id="A0A3D8K5D7"/>
<proteinExistence type="predicted"/>
<dbReference type="Pfam" id="PF09486">
    <property type="entry name" value="HrpB7"/>
    <property type="match status" value="1"/>
</dbReference>
<feature type="coiled-coil region" evidence="1">
    <location>
        <begin position="13"/>
        <end position="40"/>
    </location>
</feature>
<dbReference type="Proteomes" id="UP000256838">
    <property type="component" value="Unassembled WGS sequence"/>
</dbReference>
<comment type="caution">
    <text evidence="3">The sequence shown here is derived from an EMBL/GenBank/DDBJ whole genome shotgun (WGS) entry which is preliminary data.</text>
</comment>
<keyword evidence="1" id="KW-0175">Coiled coil</keyword>
<dbReference type="Gene3D" id="1.10.287.1700">
    <property type="match status" value="1"/>
</dbReference>
<dbReference type="InterPro" id="IPR053716">
    <property type="entry name" value="Flag_assembly_chemotaxis_eff"/>
</dbReference>
<dbReference type="InterPro" id="IPR013392">
    <property type="entry name" value="T3SS_HrpB7"/>
</dbReference>
<evidence type="ECO:0000313" key="4">
    <source>
        <dbReference type="Proteomes" id="UP000256838"/>
    </source>
</evidence>
<feature type="region of interest" description="Disordered" evidence="2">
    <location>
        <begin position="145"/>
        <end position="167"/>
    </location>
</feature>
<protein>
    <recommendedName>
        <fullName evidence="5">Type III secretion protein HrpB7</fullName>
    </recommendedName>
</protein>
<reference evidence="3 4" key="1">
    <citation type="submission" date="2018-08" db="EMBL/GenBank/DDBJ databases">
        <title>Paraburkholderia sp. DHOM06 isolated from forest soil.</title>
        <authorList>
            <person name="Gao Z.-H."/>
            <person name="Qiu L.-H."/>
        </authorList>
    </citation>
    <scope>NUCLEOTIDE SEQUENCE [LARGE SCALE GENOMIC DNA]</scope>
    <source>
        <strain evidence="3 4">DHOM06</strain>
    </source>
</reference>
<evidence type="ECO:0008006" key="5">
    <source>
        <dbReference type="Google" id="ProtNLM"/>
    </source>
</evidence>
<dbReference type="EMBL" id="QRGA01000001">
    <property type="protein sequence ID" value="RDV00431.1"/>
    <property type="molecule type" value="Genomic_DNA"/>
</dbReference>
<name>A0A3D8K5D7_9BURK</name>
<evidence type="ECO:0000313" key="3">
    <source>
        <dbReference type="EMBL" id="RDV00431.1"/>
    </source>
</evidence>
<dbReference type="OrthoDB" id="9104717at2"/>
<evidence type="ECO:0000256" key="2">
    <source>
        <dbReference type="SAM" id="MobiDB-lite"/>
    </source>
</evidence>
<gene>
    <name evidence="3" type="ORF">DWV00_01170</name>
</gene>
<accession>A0A3D8K5D7</accession>
<organism evidence="3 4">
    <name type="scientific">Trinickia dinghuensis</name>
    <dbReference type="NCBI Taxonomy" id="2291023"/>
    <lineage>
        <taxon>Bacteria</taxon>
        <taxon>Pseudomonadati</taxon>
        <taxon>Pseudomonadota</taxon>
        <taxon>Betaproteobacteria</taxon>
        <taxon>Burkholderiales</taxon>
        <taxon>Burkholderiaceae</taxon>
        <taxon>Trinickia</taxon>
    </lineage>
</organism>
<evidence type="ECO:0000256" key="1">
    <source>
        <dbReference type="SAM" id="Coils"/>
    </source>
</evidence>
<dbReference type="RefSeq" id="WP_115531702.1">
    <property type="nucleotide sequence ID" value="NZ_QRGA01000001.1"/>
</dbReference>
<sequence length="167" mass="18494">MSRAALHVWKMVVAAKARAKDQLERELADARREHAALVDAVEHANEGLEAAQAKRTAHESRIERLFSSPTGLSPSTYLDHDRYRGPLGEAVDEARTAVRRAIDAAEAQQRTMERLGQAVRRADASLEAAREQLKRAVAAAERRVEERNDEEAGETAAARLHRGARNV</sequence>